<proteinExistence type="inferred from homology"/>
<feature type="compositionally biased region" description="Polar residues" evidence="2">
    <location>
        <begin position="395"/>
        <end position="414"/>
    </location>
</feature>
<dbReference type="GeneID" id="55990797"/>
<evidence type="ECO:0000313" key="5">
    <source>
        <dbReference type="Proteomes" id="UP000509510"/>
    </source>
</evidence>
<dbReference type="Pfam" id="PF16561">
    <property type="entry name" value="AMPK1_CBM"/>
    <property type="match status" value="1"/>
</dbReference>
<reference evidence="5" key="1">
    <citation type="submission" date="2020-06" db="EMBL/GenBank/DDBJ databases">
        <title>A chromosome-scale genome assembly of Talaromyces rugulosus W13939.</title>
        <authorList>
            <person name="Wang B."/>
            <person name="Guo L."/>
            <person name="Ye K."/>
            <person name="Wang L."/>
        </authorList>
    </citation>
    <scope>NUCLEOTIDE SEQUENCE [LARGE SCALE GENOMIC DNA]</scope>
    <source>
        <strain evidence="5">W13939</strain>
    </source>
</reference>
<dbReference type="InterPro" id="IPR013783">
    <property type="entry name" value="Ig-like_fold"/>
</dbReference>
<dbReference type="GO" id="GO:0005634">
    <property type="term" value="C:nucleus"/>
    <property type="evidence" value="ECO:0007669"/>
    <property type="project" value="TreeGrafter"/>
</dbReference>
<feature type="compositionally biased region" description="Polar residues" evidence="2">
    <location>
        <begin position="427"/>
        <end position="440"/>
    </location>
</feature>
<dbReference type="InterPro" id="IPR050827">
    <property type="entry name" value="CRP1_MDG1_kinase"/>
</dbReference>
<dbReference type="SUPFAM" id="SSF81296">
    <property type="entry name" value="E set domains"/>
    <property type="match status" value="1"/>
</dbReference>
<feature type="compositionally biased region" description="Basic and acidic residues" evidence="2">
    <location>
        <begin position="347"/>
        <end position="368"/>
    </location>
</feature>
<keyword evidence="5" id="KW-1185">Reference proteome</keyword>
<accession>A0A7H8QQM2</accession>
<evidence type="ECO:0000259" key="3">
    <source>
        <dbReference type="Pfam" id="PF16561"/>
    </source>
</evidence>
<organism evidence="4 5">
    <name type="scientific">Talaromyces rugulosus</name>
    <name type="common">Penicillium rugulosum</name>
    <dbReference type="NCBI Taxonomy" id="121627"/>
    <lineage>
        <taxon>Eukaryota</taxon>
        <taxon>Fungi</taxon>
        <taxon>Dikarya</taxon>
        <taxon>Ascomycota</taxon>
        <taxon>Pezizomycotina</taxon>
        <taxon>Eurotiomycetes</taxon>
        <taxon>Eurotiomycetidae</taxon>
        <taxon>Eurotiales</taxon>
        <taxon>Trichocomaceae</taxon>
        <taxon>Talaromyces</taxon>
        <taxon>Talaromyces sect. Islandici</taxon>
    </lineage>
</organism>
<dbReference type="Proteomes" id="UP000509510">
    <property type="component" value="Chromosome II"/>
</dbReference>
<evidence type="ECO:0000256" key="2">
    <source>
        <dbReference type="SAM" id="MobiDB-lite"/>
    </source>
</evidence>
<comment type="similarity">
    <text evidence="1">Belongs to the CRP1/MDG1 family.</text>
</comment>
<dbReference type="InterPro" id="IPR014756">
    <property type="entry name" value="Ig_E-set"/>
</dbReference>
<feature type="compositionally biased region" description="Low complexity" evidence="2">
    <location>
        <begin position="415"/>
        <end position="426"/>
    </location>
</feature>
<evidence type="ECO:0000256" key="1">
    <source>
        <dbReference type="ARBA" id="ARBA00038216"/>
    </source>
</evidence>
<gene>
    <name evidence="4" type="ORF">TRUGW13939_03292</name>
</gene>
<dbReference type="Gene3D" id="2.60.40.10">
    <property type="entry name" value="Immunoglobulins"/>
    <property type="match status" value="1"/>
</dbReference>
<sequence length="463" mass="48427">MASFVFQWPYKADEVFVTGTFDDWGRTVQLEKKGDIFEKEVQLPATAGKIEYKFVVDGEWVTDKNAREENDGHNNINNVLFPKDLKQADKSAFDSITGGNTAAAVMAGVTPEATTASLAAQVPKENTVSPPGGFPETPATEVDELAVNPIPASQGIGNPIALNPGEPVPHPSTLHNNTVASTVRTDKEGYEADASNPVVPGSQETNTADALSVPPVPQNGLIPESSLPQNPPATSDPGVTIQSAHPNATTAALAGQVPLESKRNGEPVDDVPGVVKQSISLAHDSPEAAANAVAVEEKAAVEKELYDKVATTDGPSTLPADQVPAVVKQSLDEAHQDPEAAANSIAVEEKKQFEEELQKKISTTDKAGEPAPTIAAAATATAPGVAALNKPIDSANISPRTTTPVAHGTQSQNQPTVTTGVSGGPTAETSQPVGSPTQENNTRDKKKKSRTSGFFQKLKEKLK</sequence>
<feature type="region of interest" description="Disordered" evidence="2">
    <location>
        <begin position="192"/>
        <end position="243"/>
    </location>
</feature>
<dbReference type="KEGG" id="trg:TRUGW13939_03292"/>
<dbReference type="PANTHER" id="PTHR10343:SF81">
    <property type="entry name" value="CRUCIFORM DNA-RECOGNIZING PROTEIN 1-RELATED"/>
    <property type="match status" value="1"/>
</dbReference>
<name>A0A7H8QQM2_TALRU</name>
<feature type="domain" description="AMP-activated protein kinase glycogen-binding" evidence="3">
    <location>
        <begin position="4"/>
        <end position="80"/>
    </location>
</feature>
<dbReference type="GO" id="GO:0031588">
    <property type="term" value="C:nucleotide-activated protein kinase complex"/>
    <property type="evidence" value="ECO:0007669"/>
    <property type="project" value="TreeGrafter"/>
</dbReference>
<dbReference type="OrthoDB" id="5873279at2759"/>
<evidence type="ECO:0000313" key="4">
    <source>
        <dbReference type="EMBL" id="QKX56192.1"/>
    </source>
</evidence>
<dbReference type="GO" id="GO:0019901">
    <property type="term" value="F:protein kinase binding"/>
    <property type="evidence" value="ECO:0007669"/>
    <property type="project" value="TreeGrafter"/>
</dbReference>
<dbReference type="InterPro" id="IPR032640">
    <property type="entry name" value="AMPK1_CBM"/>
</dbReference>
<protein>
    <recommendedName>
        <fullName evidence="3">AMP-activated protein kinase glycogen-binding domain-containing protein</fullName>
    </recommendedName>
</protein>
<dbReference type="GO" id="GO:0007165">
    <property type="term" value="P:signal transduction"/>
    <property type="evidence" value="ECO:0007669"/>
    <property type="project" value="TreeGrafter"/>
</dbReference>
<feature type="region of interest" description="Disordered" evidence="2">
    <location>
        <begin position="391"/>
        <end position="463"/>
    </location>
</feature>
<dbReference type="PANTHER" id="PTHR10343">
    <property type="entry name" value="5'-AMP-ACTIVATED PROTEIN KINASE , BETA SUBUNIT"/>
    <property type="match status" value="1"/>
</dbReference>
<dbReference type="EMBL" id="CP055899">
    <property type="protein sequence ID" value="QKX56192.1"/>
    <property type="molecule type" value="Genomic_DNA"/>
</dbReference>
<feature type="region of interest" description="Disordered" evidence="2">
    <location>
        <begin position="333"/>
        <end position="375"/>
    </location>
</feature>
<dbReference type="AlphaFoldDB" id="A0A7H8QQM2"/>
<dbReference type="GO" id="GO:0005737">
    <property type="term" value="C:cytoplasm"/>
    <property type="evidence" value="ECO:0007669"/>
    <property type="project" value="TreeGrafter"/>
</dbReference>
<dbReference type="RefSeq" id="XP_035342370.1">
    <property type="nucleotide sequence ID" value="XM_035486477.1"/>
</dbReference>
<dbReference type="CDD" id="cd02859">
    <property type="entry name" value="E_set_AMPKbeta_like_N"/>
    <property type="match status" value="1"/>
</dbReference>